<sequence>MQSNGERVRPGSDEVGATVLLHRHDRLPAGTGIAAEREHGHLRVDARAHYVRRIRGYLQLLGACFTPARRRRAAAAAFQREEKIEHA</sequence>
<dbReference type="KEGG" id="mnv:MNVI_28410"/>
<protein>
    <submittedName>
        <fullName evidence="1">Uncharacterized protein</fullName>
    </submittedName>
</protein>
<organism evidence="1 2">
    <name type="scientific">Mycobacterium noviomagense</name>
    <dbReference type="NCBI Taxonomy" id="459858"/>
    <lineage>
        <taxon>Bacteria</taxon>
        <taxon>Bacillati</taxon>
        <taxon>Actinomycetota</taxon>
        <taxon>Actinomycetes</taxon>
        <taxon>Mycobacteriales</taxon>
        <taxon>Mycobacteriaceae</taxon>
        <taxon>Mycobacterium</taxon>
    </lineage>
</organism>
<evidence type="ECO:0000313" key="1">
    <source>
        <dbReference type="EMBL" id="BBY07523.1"/>
    </source>
</evidence>
<proteinExistence type="predicted"/>
<reference evidence="1 2" key="1">
    <citation type="journal article" date="2019" name="Emerg. Microbes Infect.">
        <title>Comprehensive subspecies identification of 175 nontuberculous mycobacteria species based on 7547 genomic profiles.</title>
        <authorList>
            <person name="Matsumoto Y."/>
            <person name="Kinjo T."/>
            <person name="Motooka D."/>
            <person name="Nabeya D."/>
            <person name="Jung N."/>
            <person name="Uechi K."/>
            <person name="Horii T."/>
            <person name="Iida T."/>
            <person name="Fujita J."/>
            <person name="Nakamura S."/>
        </authorList>
    </citation>
    <scope>NUCLEOTIDE SEQUENCE [LARGE SCALE GENOMIC DNA]</scope>
    <source>
        <strain evidence="1 2">JCM 16367</strain>
    </source>
</reference>
<dbReference type="EMBL" id="AP022583">
    <property type="protein sequence ID" value="BBY07523.1"/>
    <property type="molecule type" value="Genomic_DNA"/>
</dbReference>
<name>A0A7I7PFZ2_9MYCO</name>
<gene>
    <name evidence="1" type="ORF">MNVI_28410</name>
</gene>
<dbReference type="AlphaFoldDB" id="A0A7I7PFZ2"/>
<dbReference type="Proteomes" id="UP000466894">
    <property type="component" value="Chromosome"/>
</dbReference>
<accession>A0A7I7PFZ2</accession>
<evidence type="ECO:0000313" key="2">
    <source>
        <dbReference type="Proteomes" id="UP000466894"/>
    </source>
</evidence>